<evidence type="ECO:0000256" key="1">
    <source>
        <dbReference type="ARBA" id="ARBA00004123"/>
    </source>
</evidence>
<accession>A0AAJ0ENJ8</accession>
<feature type="compositionally biased region" description="Basic and acidic residues" evidence="6">
    <location>
        <begin position="235"/>
        <end position="248"/>
    </location>
</feature>
<dbReference type="InterPro" id="IPR050815">
    <property type="entry name" value="TF_fung"/>
</dbReference>
<keyword evidence="3" id="KW-0805">Transcription regulation</keyword>
<dbReference type="Gene3D" id="4.10.240.10">
    <property type="entry name" value="Zn(2)-C6 fungal-type DNA-binding domain"/>
    <property type="match status" value="1"/>
</dbReference>
<keyword evidence="2" id="KW-0479">Metal-binding</keyword>
<sequence length="443" mass="49860">MAAAIQSIPVENFPFSFDMSQTTCREGNSVELKNSATSTKRRRGPLTRNACKHCRIKKLKCSGEKQGCGRCRANGFDCQYESSNPSSKRRLTIADFTPSMSPWEREDSLTAEIAIGMEEDHDPNNLDNIDRLVFHPRAFSPFQDDAIDDILSTDVLDSFIKAGETQPFMKTTLNSSTTSPRVDPLLSSLDISVWPKVASIGSDTERSTTQVERRRKHTREPSSHSQEWPRNIQRPRHDQSKQPPERDSSPCSCYARVFLQHEDVSSNLLWSIRSKAPAPPAELLRSLKRTMEGLGSFFDCHAHSTRPEFVALLVSMCDMMLGGVEYLVPKLCVDEDINGASEDDDSDTSSSHGDSRRRSSSRSGSVKFTSQPVFRLSQGTLDKEDELHVLHSLLRVRTKRLGLLIDRLYHAVDNNGRPIHRHTVCSLQDRLRVVSSTLKRSQL</sequence>
<evidence type="ECO:0000256" key="2">
    <source>
        <dbReference type="ARBA" id="ARBA00022723"/>
    </source>
</evidence>
<dbReference type="SUPFAM" id="SSF57701">
    <property type="entry name" value="Zn2/Cys6 DNA-binding domain"/>
    <property type="match status" value="1"/>
</dbReference>
<dbReference type="CDD" id="cd00067">
    <property type="entry name" value="GAL4"/>
    <property type="match status" value="1"/>
</dbReference>
<reference evidence="8" key="1">
    <citation type="submission" date="2021-06" db="EMBL/GenBank/DDBJ databases">
        <title>Comparative genomics, transcriptomics and evolutionary studies reveal genomic signatures of adaptation to plant cell wall in hemibiotrophic fungi.</title>
        <authorList>
            <consortium name="DOE Joint Genome Institute"/>
            <person name="Baroncelli R."/>
            <person name="Diaz J.F."/>
            <person name="Benocci T."/>
            <person name="Peng M."/>
            <person name="Battaglia E."/>
            <person name="Haridas S."/>
            <person name="Andreopoulos W."/>
            <person name="Labutti K."/>
            <person name="Pangilinan J."/>
            <person name="Floch G.L."/>
            <person name="Makela M.R."/>
            <person name="Henrissat B."/>
            <person name="Grigoriev I.V."/>
            <person name="Crouch J.A."/>
            <person name="De Vries R.P."/>
            <person name="Sukno S.A."/>
            <person name="Thon M.R."/>
        </authorList>
    </citation>
    <scope>NUCLEOTIDE SEQUENCE</scope>
    <source>
        <strain evidence="8">CBS 193.32</strain>
    </source>
</reference>
<dbReference type="PRINTS" id="PR00755">
    <property type="entry name" value="AFLATOXINBRP"/>
</dbReference>
<dbReference type="AlphaFoldDB" id="A0AAJ0ENJ8"/>
<dbReference type="GeneID" id="85457422"/>
<evidence type="ECO:0000313" key="9">
    <source>
        <dbReference type="Proteomes" id="UP001224890"/>
    </source>
</evidence>
<keyword evidence="4" id="KW-0804">Transcription</keyword>
<name>A0AAJ0ENJ8_9PEZI</name>
<feature type="region of interest" description="Disordered" evidence="6">
    <location>
        <begin position="201"/>
        <end position="250"/>
    </location>
</feature>
<evidence type="ECO:0000313" key="8">
    <source>
        <dbReference type="EMBL" id="KAK1659910.1"/>
    </source>
</evidence>
<proteinExistence type="predicted"/>
<dbReference type="PROSITE" id="PS00463">
    <property type="entry name" value="ZN2_CY6_FUNGAL_1"/>
    <property type="match status" value="1"/>
</dbReference>
<dbReference type="GO" id="GO:0005634">
    <property type="term" value="C:nucleus"/>
    <property type="evidence" value="ECO:0007669"/>
    <property type="project" value="UniProtKB-SubCell"/>
</dbReference>
<dbReference type="RefSeq" id="XP_060424674.1">
    <property type="nucleotide sequence ID" value="XM_060572896.1"/>
</dbReference>
<feature type="region of interest" description="Disordered" evidence="6">
    <location>
        <begin position="339"/>
        <end position="366"/>
    </location>
</feature>
<dbReference type="Proteomes" id="UP001224890">
    <property type="component" value="Unassembled WGS sequence"/>
</dbReference>
<evidence type="ECO:0000256" key="5">
    <source>
        <dbReference type="ARBA" id="ARBA00023242"/>
    </source>
</evidence>
<dbReference type="GO" id="GO:0008270">
    <property type="term" value="F:zinc ion binding"/>
    <property type="evidence" value="ECO:0007669"/>
    <property type="project" value="InterPro"/>
</dbReference>
<comment type="subcellular location">
    <subcellularLocation>
        <location evidence="1">Nucleus</location>
    </subcellularLocation>
</comment>
<keyword evidence="5" id="KW-0539">Nucleus</keyword>
<comment type="caution">
    <text evidence="8">The sequence shown here is derived from an EMBL/GenBank/DDBJ whole genome shotgun (WGS) entry which is preliminary data.</text>
</comment>
<dbReference type="PANTHER" id="PTHR47338:SF5">
    <property type="entry name" value="ZN(II)2CYS6 TRANSCRIPTION FACTOR (EUROFUNG)"/>
    <property type="match status" value="1"/>
</dbReference>
<dbReference type="SMART" id="SM00066">
    <property type="entry name" value="GAL4"/>
    <property type="match status" value="1"/>
</dbReference>
<organism evidence="8 9">
    <name type="scientific">Colletotrichum godetiae</name>
    <dbReference type="NCBI Taxonomy" id="1209918"/>
    <lineage>
        <taxon>Eukaryota</taxon>
        <taxon>Fungi</taxon>
        <taxon>Dikarya</taxon>
        <taxon>Ascomycota</taxon>
        <taxon>Pezizomycotina</taxon>
        <taxon>Sordariomycetes</taxon>
        <taxon>Hypocreomycetidae</taxon>
        <taxon>Glomerellales</taxon>
        <taxon>Glomerellaceae</taxon>
        <taxon>Colletotrichum</taxon>
        <taxon>Colletotrichum acutatum species complex</taxon>
    </lineage>
</organism>
<dbReference type="GO" id="GO:0000981">
    <property type="term" value="F:DNA-binding transcription factor activity, RNA polymerase II-specific"/>
    <property type="evidence" value="ECO:0007669"/>
    <property type="project" value="InterPro"/>
</dbReference>
<dbReference type="PROSITE" id="PS50048">
    <property type="entry name" value="ZN2_CY6_FUNGAL_2"/>
    <property type="match status" value="1"/>
</dbReference>
<protein>
    <recommendedName>
        <fullName evidence="7">Zn(2)-C6 fungal-type domain-containing protein</fullName>
    </recommendedName>
</protein>
<evidence type="ECO:0000256" key="3">
    <source>
        <dbReference type="ARBA" id="ARBA00023015"/>
    </source>
</evidence>
<evidence type="ECO:0000256" key="6">
    <source>
        <dbReference type="SAM" id="MobiDB-lite"/>
    </source>
</evidence>
<dbReference type="Pfam" id="PF00172">
    <property type="entry name" value="Zn_clus"/>
    <property type="match status" value="1"/>
</dbReference>
<dbReference type="InterPro" id="IPR036864">
    <property type="entry name" value="Zn2-C6_fun-type_DNA-bd_sf"/>
</dbReference>
<dbReference type="EMBL" id="JAHMHR010000055">
    <property type="protein sequence ID" value="KAK1659910.1"/>
    <property type="molecule type" value="Genomic_DNA"/>
</dbReference>
<evidence type="ECO:0000256" key="4">
    <source>
        <dbReference type="ARBA" id="ARBA00023163"/>
    </source>
</evidence>
<dbReference type="InterPro" id="IPR001138">
    <property type="entry name" value="Zn2Cys6_DnaBD"/>
</dbReference>
<evidence type="ECO:0000259" key="7">
    <source>
        <dbReference type="PROSITE" id="PS50048"/>
    </source>
</evidence>
<feature type="domain" description="Zn(2)-C6 fungal-type" evidence="7">
    <location>
        <begin position="50"/>
        <end position="80"/>
    </location>
</feature>
<dbReference type="PANTHER" id="PTHR47338">
    <property type="entry name" value="ZN(II)2CYS6 TRANSCRIPTION FACTOR (EUROFUNG)-RELATED"/>
    <property type="match status" value="1"/>
</dbReference>
<keyword evidence="9" id="KW-1185">Reference proteome</keyword>
<gene>
    <name evidence="8" type="ORF">BDP55DRAFT_636560</name>
</gene>